<organism evidence="1 2">
    <name type="scientific">Sphaeroforma arctica JP610</name>
    <dbReference type="NCBI Taxonomy" id="667725"/>
    <lineage>
        <taxon>Eukaryota</taxon>
        <taxon>Ichthyosporea</taxon>
        <taxon>Ichthyophonida</taxon>
        <taxon>Sphaeroforma</taxon>
    </lineage>
</organism>
<proteinExistence type="predicted"/>
<keyword evidence="2" id="KW-1185">Reference proteome</keyword>
<dbReference type="AlphaFoldDB" id="A0A0L0G6E7"/>
<dbReference type="EMBL" id="KQ241763">
    <property type="protein sequence ID" value="KNC84456.1"/>
    <property type="molecule type" value="Genomic_DNA"/>
</dbReference>
<dbReference type="Proteomes" id="UP000054560">
    <property type="component" value="Unassembled WGS sequence"/>
</dbReference>
<protein>
    <submittedName>
        <fullName evidence="1">Uncharacterized protein</fullName>
    </submittedName>
</protein>
<gene>
    <name evidence="1" type="ORF">SARC_03320</name>
</gene>
<dbReference type="OrthoDB" id="40887at2759"/>
<dbReference type="GeneID" id="25903824"/>
<evidence type="ECO:0000313" key="1">
    <source>
        <dbReference type="EMBL" id="KNC84456.1"/>
    </source>
</evidence>
<name>A0A0L0G6E7_9EUKA</name>
<reference evidence="1 2" key="1">
    <citation type="submission" date="2011-02" db="EMBL/GenBank/DDBJ databases">
        <title>The Genome Sequence of Sphaeroforma arctica JP610.</title>
        <authorList>
            <consortium name="The Broad Institute Genome Sequencing Platform"/>
            <person name="Russ C."/>
            <person name="Cuomo C."/>
            <person name="Young S.K."/>
            <person name="Zeng Q."/>
            <person name="Gargeya S."/>
            <person name="Alvarado L."/>
            <person name="Berlin A."/>
            <person name="Chapman S.B."/>
            <person name="Chen Z."/>
            <person name="Freedman E."/>
            <person name="Gellesch M."/>
            <person name="Goldberg J."/>
            <person name="Griggs A."/>
            <person name="Gujja S."/>
            <person name="Heilman E."/>
            <person name="Heiman D."/>
            <person name="Howarth C."/>
            <person name="Mehta T."/>
            <person name="Neiman D."/>
            <person name="Pearson M."/>
            <person name="Roberts A."/>
            <person name="Saif S."/>
            <person name="Shea T."/>
            <person name="Shenoy N."/>
            <person name="Sisk P."/>
            <person name="Stolte C."/>
            <person name="Sykes S."/>
            <person name="White J."/>
            <person name="Yandava C."/>
            <person name="Burger G."/>
            <person name="Gray M.W."/>
            <person name="Holland P.W.H."/>
            <person name="King N."/>
            <person name="Lang F.B.F."/>
            <person name="Roger A.J."/>
            <person name="Ruiz-Trillo I."/>
            <person name="Haas B."/>
            <person name="Nusbaum C."/>
            <person name="Birren B."/>
        </authorList>
    </citation>
    <scope>NUCLEOTIDE SEQUENCE [LARGE SCALE GENOMIC DNA]</scope>
    <source>
        <strain evidence="1 2">JP610</strain>
    </source>
</reference>
<dbReference type="RefSeq" id="XP_014158358.1">
    <property type="nucleotide sequence ID" value="XM_014302883.1"/>
</dbReference>
<dbReference type="eggNOG" id="ENOG502SXHC">
    <property type="taxonomic scope" value="Eukaryota"/>
</dbReference>
<evidence type="ECO:0000313" key="2">
    <source>
        <dbReference type="Proteomes" id="UP000054560"/>
    </source>
</evidence>
<accession>A0A0L0G6E7</accession>
<sequence length="150" mass="16785">MTSTGAAPFRLVRRKSSYTDLADDDASCRLMNLCDTANLDSFEAVCDVVKDKSSAIVKEIHAKNKLLVSNGHTTVFAPPEPEQGDDHGNLVLRTFSESVDESEQTVMTREFMVHLEQGNKVEVRERRKSKASDGTFEYNEMQKIIDLANN</sequence>